<evidence type="ECO:0000313" key="2">
    <source>
        <dbReference type="Proteomes" id="UP000031366"/>
    </source>
</evidence>
<evidence type="ECO:0008006" key="3">
    <source>
        <dbReference type="Google" id="ProtNLM"/>
    </source>
</evidence>
<dbReference type="RefSeq" id="WP_039637153.1">
    <property type="nucleotide sequence ID" value="NZ_AYSO01000020.1"/>
</dbReference>
<sequence length="142" mass="16290">MLVKYSEIMECLKKYIGDISTINAYYIENIPMKKLNNAISSYGKDVKKENILALLDITILGTGKEGFLFTTEGIHFKESFNEANYISFKEIDFISIIDNDKDCNSILHIMMKDKKIITITSTILNKIPLKKFLQQVIEILKA</sequence>
<name>A0A0C1TZ24_9CLOT</name>
<proteinExistence type="predicted"/>
<evidence type="ECO:0000313" key="1">
    <source>
        <dbReference type="EMBL" id="KIE44493.1"/>
    </source>
</evidence>
<dbReference type="STRING" id="29341.RSJ17_07600"/>
<protein>
    <recommendedName>
        <fullName evidence="3">YokE-like PH domain-containing protein</fullName>
    </recommendedName>
</protein>
<reference evidence="1 2" key="1">
    <citation type="journal article" date="2015" name="Infect. Genet. Evol.">
        <title>Genomic sequences of six botulinum neurotoxin-producing strains representing three clostridial species illustrate the mobility and diversity of botulinum neurotoxin genes.</title>
        <authorList>
            <person name="Smith T.J."/>
            <person name="Hill K.K."/>
            <person name="Xie G."/>
            <person name="Foley B.T."/>
            <person name="Williamson C.H."/>
            <person name="Foster J.T."/>
            <person name="Johnson S.L."/>
            <person name="Chertkov O."/>
            <person name="Teshima H."/>
            <person name="Gibbons H.S."/>
            <person name="Johnsky L.A."/>
            <person name="Karavis M.A."/>
            <person name="Smith L.A."/>
        </authorList>
    </citation>
    <scope>NUCLEOTIDE SEQUENCE [LARGE SCALE GENOMIC DNA]</scope>
    <source>
        <strain evidence="1 2">CDC 2741</strain>
    </source>
</reference>
<dbReference type="OrthoDB" id="3196385at2"/>
<dbReference type="Proteomes" id="UP000031366">
    <property type="component" value="Unassembled WGS sequence"/>
</dbReference>
<dbReference type="AlphaFoldDB" id="A0A0C1TZ24"/>
<gene>
    <name evidence="1" type="ORF">U732_964</name>
</gene>
<organism evidence="1 2">
    <name type="scientific">Clostridium argentinense CDC 2741</name>
    <dbReference type="NCBI Taxonomy" id="1418104"/>
    <lineage>
        <taxon>Bacteria</taxon>
        <taxon>Bacillati</taxon>
        <taxon>Bacillota</taxon>
        <taxon>Clostridia</taxon>
        <taxon>Eubacteriales</taxon>
        <taxon>Clostridiaceae</taxon>
        <taxon>Clostridium</taxon>
    </lineage>
</organism>
<dbReference type="EMBL" id="AYSO01000020">
    <property type="protein sequence ID" value="KIE44493.1"/>
    <property type="molecule type" value="Genomic_DNA"/>
</dbReference>
<accession>A0A0C1TZ24</accession>
<keyword evidence="2" id="KW-1185">Reference proteome</keyword>
<comment type="caution">
    <text evidence="1">The sequence shown here is derived from an EMBL/GenBank/DDBJ whole genome shotgun (WGS) entry which is preliminary data.</text>
</comment>